<dbReference type="Proteomes" id="UP000500938">
    <property type="component" value="Chromosome"/>
</dbReference>
<feature type="signal peptide" evidence="1">
    <location>
        <begin position="1"/>
        <end position="28"/>
    </location>
</feature>
<dbReference type="EMBL" id="CP053085">
    <property type="protein sequence ID" value="QJR35577.1"/>
    <property type="molecule type" value="Genomic_DNA"/>
</dbReference>
<dbReference type="RefSeq" id="WP_171225009.1">
    <property type="nucleotide sequence ID" value="NZ_CP053085.1"/>
</dbReference>
<evidence type="ECO:0000313" key="3">
    <source>
        <dbReference type="Proteomes" id="UP000500938"/>
    </source>
</evidence>
<evidence type="ECO:0008006" key="4">
    <source>
        <dbReference type="Google" id="ProtNLM"/>
    </source>
</evidence>
<gene>
    <name evidence="2" type="ORF">HKW67_08680</name>
</gene>
<reference evidence="2 3" key="1">
    <citation type="submission" date="2020-05" db="EMBL/GenBank/DDBJ databases">
        <title>Complete genome sequence of Gemmatimonas greenlandica TET16.</title>
        <authorList>
            <person name="Zeng Y."/>
        </authorList>
    </citation>
    <scope>NUCLEOTIDE SEQUENCE [LARGE SCALE GENOMIC DNA]</scope>
    <source>
        <strain evidence="2 3">TET16</strain>
    </source>
</reference>
<protein>
    <recommendedName>
        <fullName evidence="4">DUF3108 domain-containing protein</fullName>
    </recommendedName>
</protein>
<organism evidence="2 3">
    <name type="scientific">Gemmatimonas groenlandica</name>
    <dbReference type="NCBI Taxonomy" id="2732249"/>
    <lineage>
        <taxon>Bacteria</taxon>
        <taxon>Pseudomonadati</taxon>
        <taxon>Gemmatimonadota</taxon>
        <taxon>Gemmatimonadia</taxon>
        <taxon>Gemmatimonadales</taxon>
        <taxon>Gemmatimonadaceae</taxon>
        <taxon>Gemmatimonas</taxon>
    </lineage>
</organism>
<proteinExistence type="predicted"/>
<accession>A0A6M4IPZ6</accession>
<sequence>MPLFRRLRRLPPLALPFVTMLVAAPLLAAPWPAPTPSASGAQPPAQARLDVGSFTLLLNGQRAGREQFSVQRITSQDGGTLEVRSESAIGDRRVAMRLETDSVGSPVRYSVEERRGADVTLRLGGQRVRGRFATLARSSTGEAAREYLLRPGAVVIEEDGIVQYALLVRDRTLTDGAGVTLPSLTPIANTQGAVRVVLETSTDTIVVAGARREARRWRVAASSGDVRLVWADSEGRLLRLSIPARNLEALRDDVPR</sequence>
<keyword evidence="1" id="KW-0732">Signal</keyword>
<dbReference type="AlphaFoldDB" id="A0A6M4IPZ6"/>
<dbReference type="KEGG" id="ggr:HKW67_08680"/>
<evidence type="ECO:0000313" key="2">
    <source>
        <dbReference type="EMBL" id="QJR35577.1"/>
    </source>
</evidence>
<feature type="chain" id="PRO_5026782545" description="DUF3108 domain-containing protein" evidence="1">
    <location>
        <begin position="29"/>
        <end position="256"/>
    </location>
</feature>
<keyword evidence="3" id="KW-1185">Reference proteome</keyword>
<name>A0A6M4IPZ6_9BACT</name>
<evidence type="ECO:0000256" key="1">
    <source>
        <dbReference type="SAM" id="SignalP"/>
    </source>
</evidence>